<keyword evidence="2" id="KW-0378">Hydrolase</keyword>
<accession>A0ABR7KDN6</accession>
<dbReference type="RefSeq" id="WP_187012909.1">
    <property type="nucleotide sequence ID" value="NZ_JACRWG010000065.1"/>
</dbReference>
<proteinExistence type="predicted"/>
<dbReference type="InterPro" id="IPR014905">
    <property type="entry name" value="HIRAN"/>
</dbReference>
<evidence type="ECO:0000313" key="4">
    <source>
        <dbReference type="EMBL" id="MBC6010814.1"/>
    </source>
</evidence>
<reference evidence="4 5" key="1">
    <citation type="submission" date="2020-08" db="EMBL/GenBank/DDBJ databases">
        <authorList>
            <person name="Liu C."/>
            <person name="Sun Q."/>
        </authorList>
    </citation>
    <scope>NUCLEOTIDE SEQUENCE [LARGE SCALE GENOMIC DNA]</scope>
    <source>
        <strain evidence="4 5">NSJ-22</strain>
    </source>
</reference>
<evidence type="ECO:0000259" key="3">
    <source>
        <dbReference type="Pfam" id="PF08797"/>
    </source>
</evidence>
<gene>
    <name evidence="4" type="ORF">H8909_11345</name>
</gene>
<sequence length="161" mass="18650">MIERELIDNLIREVAKLKKRNELSNTVRPDYFEPGEMEFLDQSYGDYDESTGSIVIRFESKGTRYNGRTEQIEKVKLDDFIEVTRDKENKFNSNNFLLLTKRGRDVGCMPVDLCNAIAPLYDKGNLSFIEAKVSFVEPISKRSRHAKQAMLFVELKCILSK</sequence>
<organism evidence="4 5">
    <name type="scientific">Catenibacterium faecis</name>
    <dbReference type="NCBI Taxonomy" id="2764323"/>
    <lineage>
        <taxon>Bacteria</taxon>
        <taxon>Bacillati</taxon>
        <taxon>Bacillota</taxon>
        <taxon>Erysipelotrichia</taxon>
        <taxon>Erysipelotrichales</taxon>
        <taxon>Coprobacillaceae</taxon>
        <taxon>Catenibacterium</taxon>
    </lineage>
</organism>
<dbReference type="EMBL" id="JACRWG010000065">
    <property type="protein sequence ID" value="MBC6010814.1"/>
    <property type="molecule type" value="Genomic_DNA"/>
</dbReference>
<feature type="domain" description="HIRAN" evidence="3">
    <location>
        <begin position="56"/>
        <end position="137"/>
    </location>
</feature>
<keyword evidence="1" id="KW-0479">Metal-binding</keyword>
<evidence type="ECO:0000313" key="5">
    <source>
        <dbReference type="Proteomes" id="UP000603474"/>
    </source>
</evidence>
<protein>
    <recommendedName>
        <fullName evidence="3">HIRAN domain-containing protein</fullName>
    </recommendedName>
</protein>
<keyword evidence="5" id="KW-1185">Reference proteome</keyword>
<dbReference type="Pfam" id="PF08797">
    <property type="entry name" value="HIRAN"/>
    <property type="match status" value="1"/>
</dbReference>
<name>A0ABR7KDN6_9FIRM</name>
<evidence type="ECO:0000256" key="2">
    <source>
        <dbReference type="ARBA" id="ARBA00022801"/>
    </source>
</evidence>
<dbReference type="Gene3D" id="3.30.70.2330">
    <property type="match status" value="1"/>
</dbReference>
<dbReference type="Proteomes" id="UP000603474">
    <property type="component" value="Unassembled WGS sequence"/>
</dbReference>
<comment type="caution">
    <text evidence="4">The sequence shown here is derived from an EMBL/GenBank/DDBJ whole genome shotgun (WGS) entry which is preliminary data.</text>
</comment>
<evidence type="ECO:0000256" key="1">
    <source>
        <dbReference type="ARBA" id="ARBA00022723"/>
    </source>
</evidence>